<feature type="transmembrane region" description="Helical" evidence="2">
    <location>
        <begin position="128"/>
        <end position="148"/>
    </location>
</feature>
<keyword evidence="2" id="KW-0472">Membrane</keyword>
<keyword evidence="2" id="KW-1133">Transmembrane helix</keyword>
<dbReference type="OrthoDB" id="10612379at2759"/>
<evidence type="ECO:0000256" key="2">
    <source>
        <dbReference type="SAM" id="Phobius"/>
    </source>
</evidence>
<feature type="compositionally biased region" description="Basic and acidic residues" evidence="1">
    <location>
        <begin position="50"/>
        <end position="60"/>
    </location>
</feature>
<sequence length="202" mass="21023">MTVLAAAAIATLLAHAPSAQPARALRLGAGAARAPRTRPARAALAMATPPEREREREFDAQPRLQPRGARAGAEIEPVGDGPSEAELLSDIARFKERDVANALAGGAAGPSPALAVINGLGLVLTCNFVVIVGLFGWFLVGAVAQLGFKSMAPITAFRDAWDPFILPLLTTHMALTFLSKALEKLTGNEPDGSIGGGWDIKL</sequence>
<comment type="caution">
    <text evidence="4">The sequence shown here is derived from an EMBL/GenBank/DDBJ whole genome shotgun (WGS) entry which is preliminary data.</text>
</comment>
<evidence type="ECO:0000256" key="3">
    <source>
        <dbReference type="SAM" id="SignalP"/>
    </source>
</evidence>
<keyword evidence="2" id="KW-0812">Transmembrane</keyword>
<feature type="signal peptide" evidence="3">
    <location>
        <begin position="1"/>
        <end position="24"/>
    </location>
</feature>
<protein>
    <submittedName>
        <fullName evidence="4">Uncharacterized protein</fullName>
    </submittedName>
</protein>
<evidence type="ECO:0000313" key="5">
    <source>
        <dbReference type="Proteomes" id="UP000751190"/>
    </source>
</evidence>
<feature type="chain" id="PRO_5035271557" evidence="3">
    <location>
        <begin position="25"/>
        <end position="202"/>
    </location>
</feature>
<feature type="region of interest" description="Disordered" evidence="1">
    <location>
        <begin position="30"/>
        <end position="81"/>
    </location>
</feature>
<reference evidence="4" key="1">
    <citation type="submission" date="2021-05" db="EMBL/GenBank/DDBJ databases">
        <title>The genome of the haptophyte Pavlova lutheri (Diacronema luteri, Pavlovales) - a model for lipid biosynthesis in eukaryotic algae.</title>
        <authorList>
            <person name="Hulatt C.J."/>
            <person name="Posewitz M.C."/>
        </authorList>
    </citation>
    <scope>NUCLEOTIDE SEQUENCE</scope>
    <source>
        <strain evidence="4">NIVA-4/92</strain>
    </source>
</reference>
<evidence type="ECO:0000313" key="4">
    <source>
        <dbReference type="EMBL" id="KAG8458344.1"/>
    </source>
</evidence>
<dbReference type="AlphaFoldDB" id="A0A8J5XBW9"/>
<dbReference type="EMBL" id="JAGTXO010000054">
    <property type="protein sequence ID" value="KAG8458344.1"/>
    <property type="molecule type" value="Genomic_DNA"/>
</dbReference>
<feature type="compositionally biased region" description="Low complexity" evidence="1">
    <location>
        <begin position="40"/>
        <end position="49"/>
    </location>
</feature>
<evidence type="ECO:0000256" key="1">
    <source>
        <dbReference type="SAM" id="MobiDB-lite"/>
    </source>
</evidence>
<keyword evidence="5" id="KW-1185">Reference proteome</keyword>
<organism evidence="4 5">
    <name type="scientific">Diacronema lutheri</name>
    <name type="common">Unicellular marine alga</name>
    <name type="synonym">Monochrysis lutheri</name>
    <dbReference type="NCBI Taxonomy" id="2081491"/>
    <lineage>
        <taxon>Eukaryota</taxon>
        <taxon>Haptista</taxon>
        <taxon>Haptophyta</taxon>
        <taxon>Pavlovophyceae</taxon>
        <taxon>Pavlovales</taxon>
        <taxon>Pavlovaceae</taxon>
        <taxon>Diacronema</taxon>
    </lineage>
</organism>
<proteinExistence type="predicted"/>
<accession>A0A8J5XBW9</accession>
<dbReference type="Proteomes" id="UP000751190">
    <property type="component" value="Unassembled WGS sequence"/>
</dbReference>
<gene>
    <name evidence="4" type="ORF">KFE25_005191</name>
</gene>
<keyword evidence="3" id="KW-0732">Signal</keyword>
<name>A0A8J5XBW9_DIALT</name>